<dbReference type="InterPro" id="IPR041588">
    <property type="entry name" value="Integrase_H2C2"/>
</dbReference>
<organism evidence="3 4">
    <name type="scientific">Plakobranchus ocellatus</name>
    <dbReference type="NCBI Taxonomy" id="259542"/>
    <lineage>
        <taxon>Eukaryota</taxon>
        <taxon>Metazoa</taxon>
        <taxon>Spiralia</taxon>
        <taxon>Lophotrochozoa</taxon>
        <taxon>Mollusca</taxon>
        <taxon>Gastropoda</taxon>
        <taxon>Heterobranchia</taxon>
        <taxon>Euthyneura</taxon>
        <taxon>Panpulmonata</taxon>
        <taxon>Sacoglossa</taxon>
        <taxon>Placobranchoidea</taxon>
        <taxon>Plakobranchidae</taxon>
        <taxon>Plakobranchus</taxon>
    </lineage>
</organism>
<dbReference type="InterPro" id="IPR012337">
    <property type="entry name" value="RNaseH-like_sf"/>
</dbReference>
<dbReference type="PROSITE" id="PS50994">
    <property type="entry name" value="INTEGRASE"/>
    <property type="match status" value="1"/>
</dbReference>
<dbReference type="InterPro" id="IPR001584">
    <property type="entry name" value="Integrase_cat-core"/>
</dbReference>
<dbReference type="InterPro" id="IPR036397">
    <property type="entry name" value="RNaseH_sf"/>
</dbReference>
<feature type="region of interest" description="Disordered" evidence="1">
    <location>
        <begin position="378"/>
        <end position="434"/>
    </location>
</feature>
<feature type="domain" description="Integrase catalytic" evidence="2">
    <location>
        <begin position="100"/>
        <end position="272"/>
    </location>
</feature>
<dbReference type="PANTHER" id="PTHR38681:SF1">
    <property type="entry name" value="RETROVIRUS-RELATED POL POLYPROTEIN FROM TRANSPOSON 412-LIKE PROTEIN"/>
    <property type="match status" value="1"/>
</dbReference>
<dbReference type="Gene3D" id="3.30.420.10">
    <property type="entry name" value="Ribonuclease H-like superfamily/Ribonuclease H"/>
    <property type="match status" value="1"/>
</dbReference>
<evidence type="ECO:0000259" key="2">
    <source>
        <dbReference type="PROSITE" id="PS50994"/>
    </source>
</evidence>
<dbReference type="Pfam" id="PF00665">
    <property type="entry name" value="rve"/>
    <property type="match status" value="1"/>
</dbReference>
<dbReference type="GO" id="GO:0003676">
    <property type="term" value="F:nucleic acid binding"/>
    <property type="evidence" value="ECO:0007669"/>
    <property type="project" value="InterPro"/>
</dbReference>
<proteinExistence type="predicted"/>
<protein>
    <submittedName>
        <fullName evidence="3">Pol polyprotein</fullName>
    </submittedName>
</protein>
<dbReference type="FunFam" id="3.30.420.10:FF:000032">
    <property type="entry name" value="Retrovirus-related Pol polyprotein from transposon 297-like Protein"/>
    <property type="match status" value="1"/>
</dbReference>
<reference evidence="3 4" key="1">
    <citation type="journal article" date="2021" name="Elife">
        <title>Chloroplast acquisition without the gene transfer in kleptoplastic sea slugs, Plakobranchus ocellatus.</title>
        <authorList>
            <person name="Maeda T."/>
            <person name="Takahashi S."/>
            <person name="Yoshida T."/>
            <person name="Shimamura S."/>
            <person name="Takaki Y."/>
            <person name="Nagai Y."/>
            <person name="Toyoda A."/>
            <person name="Suzuki Y."/>
            <person name="Arimoto A."/>
            <person name="Ishii H."/>
            <person name="Satoh N."/>
            <person name="Nishiyama T."/>
            <person name="Hasebe M."/>
            <person name="Maruyama T."/>
            <person name="Minagawa J."/>
            <person name="Obokata J."/>
            <person name="Shigenobu S."/>
        </authorList>
    </citation>
    <scope>NUCLEOTIDE SEQUENCE [LARGE SCALE GENOMIC DNA]</scope>
</reference>
<dbReference type="Pfam" id="PF17921">
    <property type="entry name" value="Integrase_H2C2"/>
    <property type="match status" value="1"/>
</dbReference>
<dbReference type="EMBL" id="BLXT01001517">
    <property type="protein sequence ID" value="GFN86367.1"/>
    <property type="molecule type" value="Genomic_DNA"/>
</dbReference>
<accession>A0AAV3YVG2</accession>
<dbReference type="AlphaFoldDB" id="A0AAV3YVG2"/>
<dbReference type="GO" id="GO:0015074">
    <property type="term" value="P:DNA integration"/>
    <property type="evidence" value="ECO:0007669"/>
    <property type="project" value="InterPro"/>
</dbReference>
<evidence type="ECO:0000313" key="3">
    <source>
        <dbReference type="EMBL" id="GFN86367.1"/>
    </source>
</evidence>
<feature type="compositionally biased region" description="Basic residues" evidence="1">
    <location>
        <begin position="420"/>
        <end position="430"/>
    </location>
</feature>
<keyword evidence="4" id="KW-1185">Reference proteome</keyword>
<dbReference type="PANTHER" id="PTHR38681">
    <property type="entry name" value="RETROVIRUS-RELATED POL POLYPROTEIN FROM TRANSPOSON 412-LIKE PROTEIN-RELATED"/>
    <property type="match status" value="1"/>
</dbReference>
<evidence type="ECO:0000313" key="4">
    <source>
        <dbReference type="Proteomes" id="UP000735302"/>
    </source>
</evidence>
<gene>
    <name evidence="3" type="ORF">PoB_001287300</name>
</gene>
<dbReference type="Gene3D" id="1.10.340.70">
    <property type="match status" value="1"/>
</dbReference>
<dbReference type="Proteomes" id="UP000735302">
    <property type="component" value="Unassembled WGS sequence"/>
</dbReference>
<dbReference type="SUPFAM" id="SSF53098">
    <property type="entry name" value="Ribonuclease H-like"/>
    <property type="match status" value="1"/>
</dbReference>
<evidence type="ECO:0000256" key="1">
    <source>
        <dbReference type="SAM" id="MobiDB-lite"/>
    </source>
</evidence>
<sequence length="480" mass="53792">MASYRTATTGLVLKDVDIGSSTLLCDTSMGVPRPVLPTPWTRPVFNKIHGLSHSGVRPTQKAISQRFVWHGMRRDIRQWCKACPDCQASKIHRHTRSPLTERLPLSDRFRSLHVDLVGPLPESQGMTYLFTIIDRFTRWPEVVPLPDAHASTCATALLHHWVARFGVPEDMISDRGRQFTSSLWTQLNNLLGVEANTTTAYHPQANGMVERLHRQLKTSLKARTTSPNWFAELSIVLLGIRSSWRVDPGCSPAELVYGSTLRIPGEFLQPRDARTFEPDLPFLKHLQQTMRSLQPPAPKFHGYHPVYVPSSLASADFVYVHRDSHKHPLQRPYDGPYRVLNKNDKYFTVEVKGRSEIITLDRLKAAFVTHLTTCDDNTPVPVEPPVTTLSGARPETVPPAPSVLPPGGNAGPSTATRSGRISRRPSRFHRQQNDSLIAPTVGLYPAGRGVMQQPWLCNFICGPESTSLFLGQDNTQHRKK</sequence>
<comment type="caution">
    <text evidence="3">The sequence shown here is derived from an EMBL/GenBank/DDBJ whole genome shotgun (WGS) entry which is preliminary data.</text>
</comment>
<name>A0AAV3YVG2_9GAST</name>